<name>A0A9D2CAX1_9BACT</name>
<evidence type="ECO:0000313" key="3">
    <source>
        <dbReference type="Proteomes" id="UP000886844"/>
    </source>
</evidence>
<dbReference type="Proteomes" id="UP000886844">
    <property type="component" value="Unassembled WGS sequence"/>
</dbReference>
<reference evidence="2" key="1">
    <citation type="journal article" date="2021" name="PeerJ">
        <title>Extensive microbial diversity within the chicken gut microbiome revealed by metagenomics and culture.</title>
        <authorList>
            <person name="Gilroy R."/>
            <person name="Ravi A."/>
            <person name="Getino M."/>
            <person name="Pursley I."/>
            <person name="Horton D.L."/>
            <person name="Alikhan N.F."/>
            <person name="Baker D."/>
            <person name="Gharbi K."/>
            <person name="Hall N."/>
            <person name="Watson M."/>
            <person name="Adriaenssens E.M."/>
            <person name="Foster-Nyarko E."/>
            <person name="Jarju S."/>
            <person name="Secka A."/>
            <person name="Antonio M."/>
            <person name="Oren A."/>
            <person name="Chaudhuri R.R."/>
            <person name="La Ragione R."/>
            <person name="Hildebrand F."/>
            <person name="Pallen M.J."/>
        </authorList>
    </citation>
    <scope>NUCLEOTIDE SEQUENCE</scope>
    <source>
        <strain evidence="2">5134</strain>
    </source>
</reference>
<accession>A0A9D2CAX1</accession>
<keyword evidence="1" id="KW-0732">Signal</keyword>
<evidence type="ECO:0000313" key="2">
    <source>
        <dbReference type="EMBL" id="HIY68731.1"/>
    </source>
</evidence>
<evidence type="ECO:0000256" key="1">
    <source>
        <dbReference type="SAM" id="SignalP"/>
    </source>
</evidence>
<dbReference type="AlphaFoldDB" id="A0A9D2CAX1"/>
<organism evidence="2 3">
    <name type="scientific">Candidatus Alistipes intestinigallinarum</name>
    <dbReference type="NCBI Taxonomy" id="2838440"/>
    <lineage>
        <taxon>Bacteria</taxon>
        <taxon>Pseudomonadati</taxon>
        <taxon>Bacteroidota</taxon>
        <taxon>Bacteroidia</taxon>
        <taxon>Bacteroidales</taxon>
        <taxon>Rikenellaceae</taxon>
        <taxon>Alistipes</taxon>
    </lineage>
</organism>
<protein>
    <submittedName>
        <fullName evidence="2">PorT family protein</fullName>
    </submittedName>
</protein>
<feature type="signal peptide" evidence="1">
    <location>
        <begin position="1"/>
        <end position="19"/>
    </location>
</feature>
<dbReference type="EMBL" id="DXDA01000040">
    <property type="protein sequence ID" value="HIY68731.1"/>
    <property type="molecule type" value="Genomic_DNA"/>
</dbReference>
<gene>
    <name evidence="2" type="ORF">H9828_04885</name>
</gene>
<sequence>MKRYLLLLCAVLLTGAVRAQRLEKNLLGVRAGLELSYIRATGEYVYGTTNPRSGFRFGVSDQVLLWRGIPLYVETGVHFSSRGGRFNGVSFRPMYLQLPLLATWRFRLGERVSIRPYAGVCYDVGIG</sequence>
<reference evidence="2" key="2">
    <citation type="submission" date="2021-04" db="EMBL/GenBank/DDBJ databases">
        <authorList>
            <person name="Gilroy R."/>
        </authorList>
    </citation>
    <scope>NUCLEOTIDE SEQUENCE</scope>
    <source>
        <strain evidence="2">5134</strain>
    </source>
</reference>
<feature type="chain" id="PRO_5038494175" evidence="1">
    <location>
        <begin position="20"/>
        <end position="127"/>
    </location>
</feature>
<feature type="non-terminal residue" evidence="2">
    <location>
        <position position="127"/>
    </location>
</feature>
<comment type="caution">
    <text evidence="2">The sequence shown here is derived from an EMBL/GenBank/DDBJ whole genome shotgun (WGS) entry which is preliminary data.</text>
</comment>
<proteinExistence type="predicted"/>